<accession>A0A7X9ILA2</accession>
<organism evidence="1 2">
    <name type="scientific">SAR324 cluster bacterium</name>
    <dbReference type="NCBI Taxonomy" id="2024889"/>
    <lineage>
        <taxon>Bacteria</taxon>
        <taxon>Deltaproteobacteria</taxon>
        <taxon>SAR324 cluster</taxon>
    </lineage>
</organism>
<name>A0A7X9ILA2_9DELT</name>
<dbReference type="Pfam" id="PF08282">
    <property type="entry name" value="Hydrolase_3"/>
    <property type="match status" value="1"/>
</dbReference>
<evidence type="ECO:0000313" key="2">
    <source>
        <dbReference type="Proteomes" id="UP000524246"/>
    </source>
</evidence>
<dbReference type="InterPro" id="IPR023214">
    <property type="entry name" value="HAD_sf"/>
</dbReference>
<dbReference type="PROSITE" id="PS01228">
    <property type="entry name" value="COF_1"/>
    <property type="match status" value="1"/>
</dbReference>
<dbReference type="Gene3D" id="3.40.50.1000">
    <property type="entry name" value="HAD superfamily/HAD-like"/>
    <property type="match status" value="1"/>
</dbReference>
<dbReference type="SUPFAM" id="SSF56784">
    <property type="entry name" value="HAD-like"/>
    <property type="match status" value="1"/>
</dbReference>
<protein>
    <submittedName>
        <fullName evidence="1">HAD hydrolase family protein</fullName>
    </submittedName>
</protein>
<dbReference type="PANTHER" id="PTHR10000">
    <property type="entry name" value="PHOSPHOSERINE PHOSPHATASE"/>
    <property type="match status" value="1"/>
</dbReference>
<dbReference type="Proteomes" id="UP000524246">
    <property type="component" value="Unassembled WGS sequence"/>
</dbReference>
<dbReference type="EMBL" id="JAAZON010000561">
    <property type="protein sequence ID" value="NMC63944.1"/>
    <property type="molecule type" value="Genomic_DNA"/>
</dbReference>
<dbReference type="GO" id="GO:0016791">
    <property type="term" value="F:phosphatase activity"/>
    <property type="evidence" value="ECO:0007669"/>
    <property type="project" value="TreeGrafter"/>
</dbReference>
<comment type="caution">
    <text evidence="1">The sequence shown here is derived from an EMBL/GenBank/DDBJ whole genome shotgun (WGS) entry which is preliminary data.</text>
</comment>
<proteinExistence type="predicted"/>
<dbReference type="Gene3D" id="3.30.1240.10">
    <property type="match status" value="1"/>
</dbReference>
<dbReference type="InterPro" id="IPR036412">
    <property type="entry name" value="HAD-like_sf"/>
</dbReference>
<sequence>MKSHKIQNFKLAFFDLDGTLLNSKGIVSESSKKAINFLRDSQIHIALATGRSSFGSQVAVDYLDIDDFCIFFSGSLVINPRTKELLFEAFLSSADLQIMTKICRNSGIYQELYTAEDFFIEKKHPLADMHAEYMGKYPGIVDFDVLIGKEKILKSTLVVSGRAQEKAFAEMKESLSTKNFGIAPGATAPDVFFANITNSEASRENAFKIVTQHYGVKPEETIAFGDATADIPFLKMSGLGIALGNAPTHVQAVADYVTLSVDEEGISAAINALFKEN</sequence>
<dbReference type="AlphaFoldDB" id="A0A7X9ILA2"/>
<dbReference type="PANTHER" id="PTHR10000:SF8">
    <property type="entry name" value="HAD SUPERFAMILY HYDROLASE-LIKE, TYPE 3"/>
    <property type="match status" value="1"/>
</dbReference>
<keyword evidence="1" id="KW-0378">Hydrolase</keyword>
<dbReference type="GO" id="GO:0000287">
    <property type="term" value="F:magnesium ion binding"/>
    <property type="evidence" value="ECO:0007669"/>
    <property type="project" value="TreeGrafter"/>
</dbReference>
<evidence type="ECO:0000313" key="1">
    <source>
        <dbReference type="EMBL" id="NMC63944.1"/>
    </source>
</evidence>
<gene>
    <name evidence="1" type="ORF">GYA55_12345</name>
</gene>
<dbReference type="GO" id="GO:0005829">
    <property type="term" value="C:cytosol"/>
    <property type="evidence" value="ECO:0007669"/>
    <property type="project" value="TreeGrafter"/>
</dbReference>
<reference evidence="1 2" key="1">
    <citation type="journal article" date="2020" name="Biotechnol. Biofuels">
        <title>New insights from the biogas microbiome by comprehensive genome-resolved metagenomics of nearly 1600 species originating from multiple anaerobic digesters.</title>
        <authorList>
            <person name="Campanaro S."/>
            <person name="Treu L."/>
            <person name="Rodriguez-R L.M."/>
            <person name="Kovalovszki A."/>
            <person name="Ziels R.M."/>
            <person name="Maus I."/>
            <person name="Zhu X."/>
            <person name="Kougias P.G."/>
            <person name="Basile A."/>
            <person name="Luo G."/>
            <person name="Schluter A."/>
            <person name="Konstantinidis K.T."/>
            <person name="Angelidaki I."/>
        </authorList>
    </citation>
    <scope>NUCLEOTIDE SEQUENCE [LARGE SCALE GENOMIC DNA]</scope>
    <source>
        <strain evidence="1">AS27yjCOA_65</strain>
    </source>
</reference>